<sequence>MHLGTNDVVYGQSITSILAAFTTLVQQMRASNANIKIIVAQIIPISYAQWNTGNIALNAAIPSWASGLNSTASPIFVVDQYDGFDASTDLRDGIHPNTAGDTKTAAKWYPALVQAINLVTQEAEQSGKREVEFVAY</sequence>
<dbReference type="Proteomes" id="UP000800092">
    <property type="component" value="Unassembled WGS sequence"/>
</dbReference>
<accession>A0A6A6GT25</accession>
<protein>
    <submittedName>
        <fullName evidence="2">Carbohydrate esterase family 3 protein</fullName>
    </submittedName>
</protein>
<evidence type="ECO:0000313" key="2">
    <source>
        <dbReference type="EMBL" id="KAF2228473.1"/>
    </source>
</evidence>
<dbReference type="OrthoDB" id="2119228at2759"/>
<organism evidence="2 3">
    <name type="scientific">Viridothelium virens</name>
    <name type="common">Speckled blister lichen</name>
    <name type="synonym">Trypethelium virens</name>
    <dbReference type="NCBI Taxonomy" id="1048519"/>
    <lineage>
        <taxon>Eukaryota</taxon>
        <taxon>Fungi</taxon>
        <taxon>Dikarya</taxon>
        <taxon>Ascomycota</taxon>
        <taxon>Pezizomycotina</taxon>
        <taxon>Dothideomycetes</taxon>
        <taxon>Dothideomycetes incertae sedis</taxon>
        <taxon>Trypetheliales</taxon>
        <taxon>Trypetheliaceae</taxon>
        <taxon>Viridothelium</taxon>
    </lineage>
</organism>
<feature type="domain" description="SGNH hydrolase-type esterase" evidence="1">
    <location>
        <begin position="2"/>
        <end position="100"/>
    </location>
</feature>
<dbReference type="AlphaFoldDB" id="A0A6A6GT25"/>
<dbReference type="InterPro" id="IPR036514">
    <property type="entry name" value="SGNH_hydro_sf"/>
</dbReference>
<dbReference type="SUPFAM" id="SSF52266">
    <property type="entry name" value="SGNH hydrolase"/>
    <property type="match status" value="1"/>
</dbReference>
<gene>
    <name evidence="2" type="ORF">EV356DRAFT_571848</name>
</gene>
<dbReference type="Pfam" id="PF13472">
    <property type="entry name" value="Lipase_GDSL_2"/>
    <property type="match status" value="1"/>
</dbReference>
<reference evidence="2" key="1">
    <citation type="journal article" date="2020" name="Stud. Mycol.">
        <title>101 Dothideomycetes genomes: a test case for predicting lifestyles and emergence of pathogens.</title>
        <authorList>
            <person name="Haridas S."/>
            <person name="Albert R."/>
            <person name="Binder M."/>
            <person name="Bloem J."/>
            <person name="Labutti K."/>
            <person name="Salamov A."/>
            <person name="Andreopoulos B."/>
            <person name="Baker S."/>
            <person name="Barry K."/>
            <person name="Bills G."/>
            <person name="Bluhm B."/>
            <person name="Cannon C."/>
            <person name="Castanera R."/>
            <person name="Culley D."/>
            <person name="Daum C."/>
            <person name="Ezra D."/>
            <person name="Gonzalez J."/>
            <person name="Henrissat B."/>
            <person name="Kuo A."/>
            <person name="Liang C."/>
            <person name="Lipzen A."/>
            <person name="Lutzoni F."/>
            <person name="Magnuson J."/>
            <person name="Mondo S."/>
            <person name="Nolan M."/>
            <person name="Ohm R."/>
            <person name="Pangilinan J."/>
            <person name="Park H.-J."/>
            <person name="Ramirez L."/>
            <person name="Alfaro M."/>
            <person name="Sun H."/>
            <person name="Tritt A."/>
            <person name="Yoshinaga Y."/>
            <person name="Zwiers L.-H."/>
            <person name="Turgeon B."/>
            <person name="Goodwin S."/>
            <person name="Spatafora J."/>
            <person name="Crous P."/>
            <person name="Grigoriev I."/>
        </authorList>
    </citation>
    <scope>NUCLEOTIDE SEQUENCE</scope>
    <source>
        <strain evidence="2">Tuck. ex Michener</strain>
    </source>
</reference>
<dbReference type="InterPro" id="IPR013830">
    <property type="entry name" value="SGNH_hydro"/>
</dbReference>
<dbReference type="PANTHER" id="PTHR30383:SF2">
    <property type="entry name" value="CELLULOSE-BINDING PROTEIN"/>
    <property type="match status" value="1"/>
</dbReference>
<evidence type="ECO:0000313" key="3">
    <source>
        <dbReference type="Proteomes" id="UP000800092"/>
    </source>
</evidence>
<dbReference type="InterPro" id="IPR051532">
    <property type="entry name" value="Ester_Hydrolysis_Enzymes"/>
</dbReference>
<proteinExistence type="predicted"/>
<dbReference type="Gene3D" id="3.40.50.1110">
    <property type="entry name" value="SGNH hydrolase"/>
    <property type="match status" value="1"/>
</dbReference>
<dbReference type="GO" id="GO:0004622">
    <property type="term" value="F:phosphatidylcholine lysophospholipase activity"/>
    <property type="evidence" value="ECO:0007669"/>
    <property type="project" value="TreeGrafter"/>
</dbReference>
<dbReference type="PANTHER" id="PTHR30383">
    <property type="entry name" value="THIOESTERASE 1/PROTEASE 1/LYSOPHOSPHOLIPASE L1"/>
    <property type="match status" value="1"/>
</dbReference>
<name>A0A6A6GT25_VIRVR</name>
<evidence type="ECO:0000259" key="1">
    <source>
        <dbReference type="Pfam" id="PF13472"/>
    </source>
</evidence>
<dbReference type="EMBL" id="ML991933">
    <property type="protein sequence ID" value="KAF2228473.1"/>
    <property type="molecule type" value="Genomic_DNA"/>
</dbReference>
<keyword evidence="3" id="KW-1185">Reference proteome</keyword>